<dbReference type="Proteomes" id="UP000799429">
    <property type="component" value="Unassembled WGS sequence"/>
</dbReference>
<evidence type="ECO:0000313" key="3">
    <source>
        <dbReference type="Proteomes" id="UP000799429"/>
    </source>
</evidence>
<proteinExistence type="predicted"/>
<evidence type="ECO:0000256" key="1">
    <source>
        <dbReference type="SAM" id="MobiDB-lite"/>
    </source>
</evidence>
<sequence>MNSINLPLRPASASKPTQNNLTNIFQNQTLAFRPLHACDFNASTSLVNPVSSSRGPRLNPSQAQVPQDPAPQPSDQPTKNFRRANSMRTLANGYLPGLKHSSRLSRNLQNAHRRLLSSHAQHVQYRDIKDRHPFLRARDVRELHQAQEEFFRALVAYRAFEWGVSVERAREVCGKFVGRWEMGELFALLPEELREDPEELKEGVGVRLAGF</sequence>
<comment type="caution">
    <text evidence="2">The sequence shown here is derived from an EMBL/GenBank/DDBJ whole genome shotgun (WGS) entry which is preliminary data.</text>
</comment>
<accession>A0A9P4VSC4</accession>
<protein>
    <submittedName>
        <fullName evidence="2">Uncharacterized protein</fullName>
    </submittedName>
</protein>
<name>A0A9P4VSC4_9PEZI</name>
<dbReference type="EMBL" id="MU006090">
    <property type="protein sequence ID" value="KAF2841903.1"/>
    <property type="molecule type" value="Genomic_DNA"/>
</dbReference>
<gene>
    <name evidence="2" type="ORF">M501DRAFT_1054664</name>
</gene>
<reference evidence="2" key="1">
    <citation type="journal article" date="2020" name="Stud. Mycol.">
        <title>101 Dothideomycetes genomes: a test case for predicting lifestyles and emergence of pathogens.</title>
        <authorList>
            <person name="Haridas S."/>
            <person name="Albert R."/>
            <person name="Binder M."/>
            <person name="Bloem J."/>
            <person name="Labutti K."/>
            <person name="Salamov A."/>
            <person name="Andreopoulos B."/>
            <person name="Baker S."/>
            <person name="Barry K."/>
            <person name="Bills G."/>
            <person name="Bluhm B."/>
            <person name="Cannon C."/>
            <person name="Castanera R."/>
            <person name="Culley D."/>
            <person name="Daum C."/>
            <person name="Ezra D."/>
            <person name="Gonzalez J."/>
            <person name="Henrissat B."/>
            <person name="Kuo A."/>
            <person name="Liang C."/>
            <person name="Lipzen A."/>
            <person name="Lutzoni F."/>
            <person name="Magnuson J."/>
            <person name="Mondo S."/>
            <person name="Nolan M."/>
            <person name="Ohm R."/>
            <person name="Pangilinan J."/>
            <person name="Park H.-J."/>
            <person name="Ramirez L."/>
            <person name="Alfaro M."/>
            <person name="Sun H."/>
            <person name="Tritt A."/>
            <person name="Yoshinaga Y."/>
            <person name="Zwiers L.-H."/>
            <person name="Turgeon B."/>
            <person name="Goodwin S."/>
            <person name="Spatafora J."/>
            <person name="Crous P."/>
            <person name="Grigoriev I."/>
        </authorList>
    </citation>
    <scope>NUCLEOTIDE SEQUENCE</scope>
    <source>
        <strain evidence="2">CBS 101060</strain>
    </source>
</reference>
<dbReference type="AlphaFoldDB" id="A0A9P4VSC4"/>
<evidence type="ECO:0000313" key="2">
    <source>
        <dbReference type="EMBL" id="KAF2841903.1"/>
    </source>
</evidence>
<feature type="region of interest" description="Disordered" evidence="1">
    <location>
        <begin position="47"/>
        <end position="80"/>
    </location>
</feature>
<organism evidence="2 3">
    <name type="scientific">Patellaria atrata CBS 101060</name>
    <dbReference type="NCBI Taxonomy" id="1346257"/>
    <lineage>
        <taxon>Eukaryota</taxon>
        <taxon>Fungi</taxon>
        <taxon>Dikarya</taxon>
        <taxon>Ascomycota</taxon>
        <taxon>Pezizomycotina</taxon>
        <taxon>Dothideomycetes</taxon>
        <taxon>Dothideomycetes incertae sedis</taxon>
        <taxon>Patellariales</taxon>
        <taxon>Patellariaceae</taxon>
        <taxon>Patellaria</taxon>
    </lineage>
</organism>
<keyword evidence="3" id="KW-1185">Reference proteome</keyword>